<evidence type="ECO:0000313" key="1">
    <source>
        <dbReference type="EMBL" id="KAK4088702.1"/>
    </source>
</evidence>
<organism evidence="1 2">
    <name type="scientific">Purpureocillium lilacinum</name>
    <name type="common">Paecilomyces lilacinus</name>
    <dbReference type="NCBI Taxonomy" id="33203"/>
    <lineage>
        <taxon>Eukaryota</taxon>
        <taxon>Fungi</taxon>
        <taxon>Dikarya</taxon>
        <taxon>Ascomycota</taxon>
        <taxon>Pezizomycotina</taxon>
        <taxon>Sordariomycetes</taxon>
        <taxon>Hypocreomycetidae</taxon>
        <taxon>Hypocreales</taxon>
        <taxon>Ophiocordycipitaceae</taxon>
        <taxon>Purpureocillium</taxon>
    </lineage>
</organism>
<dbReference type="Proteomes" id="UP001287286">
    <property type="component" value="Unassembled WGS sequence"/>
</dbReference>
<name>A0ABR0BXG5_PURLI</name>
<proteinExistence type="predicted"/>
<reference evidence="1 2" key="1">
    <citation type="journal article" date="2024" name="Microbiol. Resour. Announc.">
        <title>Genome annotations for the ascomycete fungi Trichoderma harzianum, Trichoderma aggressivum, and Purpureocillium lilacinum.</title>
        <authorList>
            <person name="Beijen E.P.W."/>
            <person name="Ohm R.A."/>
        </authorList>
    </citation>
    <scope>NUCLEOTIDE SEQUENCE [LARGE SCALE GENOMIC DNA]</scope>
    <source>
        <strain evidence="1 2">CBS 150709</strain>
    </source>
</reference>
<evidence type="ECO:0008006" key="3">
    <source>
        <dbReference type="Google" id="ProtNLM"/>
    </source>
</evidence>
<accession>A0ABR0BXG5</accession>
<protein>
    <recommendedName>
        <fullName evidence="3">F-box domain-containing protein</fullName>
    </recommendedName>
</protein>
<dbReference type="EMBL" id="JAWRVI010000023">
    <property type="protein sequence ID" value="KAK4088702.1"/>
    <property type="molecule type" value="Genomic_DNA"/>
</dbReference>
<sequence length="410" mass="46129">MASLTQLPWEILLEIKSYCTDNDLRSLCFASKTFTKWLQPVLYATVTLTAKPSCGRRLRAIASGPRAEFVRRIVYEPRYWYPVSPKDYGHDWIPLPMDDEDRPVDADNPLAEDTCLALKSLHLFSNLESFFFRALHYPIIEPPKESGGCADDYAKHMLPSIARLDASLGALSHSAGAFTGLAIHGLPVWADNTTLPYPSIQGSSKWTALLEGLTSLDVALYDPADCYCLFHLHRGMDLGFVCSHLLGHLLNVEHLRLAGRECQQLLTVYQPIPWANLRMPHLKSLYLDYALIDGELCSFIVAHAKTLEEMHLPSCNTGCTRSWVLFFAAVLGVKPPRLVIFDVIPAALDYPSRNQRAREYCATWVNENGALGEMKEEEYENGIEDDFIKELAAEVQALTKKNRDARQSHT</sequence>
<comment type="caution">
    <text evidence="1">The sequence shown here is derived from an EMBL/GenBank/DDBJ whole genome shotgun (WGS) entry which is preliminary data.</text>
</comment>
<gene>
    <name evidence="1" type="ORF">Purlil1_6913</name>
</gene>
<keyword evidence="2" id="KW-1185">Reference proteome</keyword>
<evidence type="ECO:0000313" key="2">
    <source>
        <dbReference type="Proteomes" id="UP001287286"/>
    </source>
</evidence>